<dbReference type="RefSeq" id="WP_216961530.1">
    <property type="nucleotide sequence ID" value="NZ_JAHOPB010000001.1"/>
</dbReference>
<evidence type="ECO:0000256" key="1">
    <source>
        <dbReference type="ARBA" id="ARBA00006484"/>
    </source>
</evidence>
<organism evidence="2 3">
    <name type="scientific">Reyranella humidisoli</name>
    <dbReference type="NCBI Taxonomy" id="2849149"/>
    <lineage>
        <taxon>Bacteria</taxon>
        <taxon>Pseudomonadati</taxon>
        <taxon>Pseudomonadota</taxon>
        <taxon>Alphaproteobacteria</taxon>
        <taxon>Hyphomicrobiales</taxon>
        <taxon>Reyranellaceae</taxon>
        <taxon>Reyranella</taxon>
    </lineage>
</organism>
<dbReference type="Proteomes" id="UP000727907">
    <property type="component" value="Unassembled WGS sequence"/>
</dbReference>
<dbReference type="EMBL" id="JAHOPB010000001">
    <property type="protein sequence ID" value="MBU8874995.1"/>
    <property type="molecule type" value="Genomic_DNA"/>
</dbReference>
<reference evidence="2 3" key="1">
    <citation type="submission" date="2021-06" db="EMBL/GenBank/DDBJ databases">
        <authorList>
            <person name="Lee D.H."/>
        </authorList>
    </citation>
    <scope>NUCLEOTIDE SEQUENCE [LARGE SCALE GENOMIC DNA]</scope>
    <source>
        <strain evidence="2 3">MMS21-HV4-11</strain>
    </source>
</reference>
<comment type="caution">
    <text evidence="2">The sequence shown here is derived from an EMBL/GenBank/DDBJ whole genome shotgun (WGS) entry which is preliminary data.</text>
</comment>
<dbReference type="InterPro" id="IPR002347">
    <property type="entry name" value="SDR_fam"/>
</dbReference>
<dbReference type="NCBIfam" id="NF005559">
    <property type="entry name" value="PRK07231.1"/>
    <property type="match status" value="1"/>
</dbReference>
<dbReference type="PANTHER" id="PTHR43943">
    <property type="entry name" value="DEHYDROGENASE/REDUCTASE (SDR FAMILY) MEMBER 4"/>
    <property type="match status" value="1"/>
</dbReference>
<proteinExistence type="inferred from homology"/>
<gene>
    <name evidence="2" type="ORF">KQ910_14555</name>
</gene>
<evidence type="ECO:0000313" key="2">
    <source>
        <dbReference type="EMBL" id="MBU8874995.1"/>
    </source>
</evidence>
<dbReference type="Pfam" id="PF13561">
    <property type="entry name" value="adh_short_C2"/>
    <property type="match status" value="1"/>
</dbReference>
<keyword evidence="3" id="KW-1185">Reference proteome</keyword>
<comment type="similarity">
    <text evidence="1">Belongs to the short-chain dehydrogenases/reductases (SDR) family.</text>
</comment>
<dbReference type="PANTHER" id="PTHR43943:SF2">
    <property type="entry name" value="DEHYDROGENASE_REDUCTASE 4"/>
    <property type="match status" value="1"/>
</dbReference>
<sequence length="258" mass="26876">MASPLFDLTGKVAVVTGSSKGIGKSIALHLALQGAKVVVSSRKAPACEEAAAEIRAAGGEAIVIPCNISDKAQCEKLIEETRKQLGPVDILVCNAASNPYYGPNEKLPDDVFMKVMHNNILSSMWLINFCLPDMRAKKDGSIIIVSSIGGVRGTPVIGAYGISKAADMQLARNLAVEYGKDNIRVNTIAPGLVKTDFAKALWDDEKYLAVRLKGAPLGRIGEPDDIGGIAVMLAGKAGAFITGQTIIADAGVTIGSGG</sequence>
<dbReference type="InterPro" id="IPR020904">
    <property type="entry name" value="Sc_DH/Rdtase_CS"/>
</dbReference>
<dbReference type="CDD" id="cd05233">
    <property type="entry name" value="SDR_c"/>
    <property type="match status" value="1"/>
</dbReference>
<protein>
    <submittedName>
        <fullName evidence="2">SDR family oxidoreductase</fullName>
    </submittedName>
</protein>
<dbReference type="PROSITE" id="PS00061">
    <property type="entry name" value="ADH_SHORT"/>
    <property type="match status" value="1"/>
</dbReference>
<accession>A0ABS6IP80</accession>
<evidence type="ECO:0000313" key="3">
    <source>
        <dbReference type="Proteomes" id="UP000727907"/>
    </source>
</evidence>
<name>A0ABS6IP80_9HYPH</name>